<protein>
    <submittedName>
        <fullName evidence="3">Helix-turn-helix transcriptional regulator</fullName>
    </submittedName>
</protein>
<dbReference type="EMBL" id="JAQSVD010000013">
    <property type="protein sequence ID" value="MDE1472293.1"/>
    <property type="molecule type" value="Genomic_DNA"/>
</dbReference>
<sequence>MSIGQKIRMEAKKQHLNFKQLAIKADISYNSLYSIIKRDSQGVQAMSLYKIAKALEVPMESLVDEGAVTGVFKEQLKPEKKKKKAKEKKKSKKFSH</sequence>
<dbReference type="CDD" id="cd00093">
    <property type="entry name" value="HTH_XRE"/>
    <property type="match status" value="1"/>
</dbReference>
<dbReference type="SUPFAM" id="SSF47413">
    <property type="entry name" value="lambda repressor-like DNA-binding domains"/>
    <property type="match status" value="1"/>
</dbReference>
<gene>
    <name evidence="3" type="ORF">PTZ04_18720</name>
</gene>
<feature type="region of interest" description="Disordered" evidence="1">
    <location>
        <begin position="76"/>
        <end position="96"/>
    </location>
</feature>
<dbReference type="PROSITE" id="PS50943">
    <property type="entry name" value="HTH_CROC1"/>
    <property type="match status" value="1"/>
</dbReference>
<organism evidence="3 4">
    <name type="scientific">Eubacterium limosum</name>
    <dbReference type="NCBI Taxonomy" id="1736"/>
    <lineage>
        <taxon>Bacteria</taxon>
        <taxon>Bacillati</taxon>
        <taxon>Bacillota</taxon>
        <taxon>Clostridia</taxon>
        <taxon>Eubacteriales</taxon>
        <taxon>Eubacteriaceae</taxon>
        <taxon>Eubacterium</taxon>
    </lineage>
</organism>
<dbReference type="Pfam" id="PF13443">
    <property type="entry name" value="HTH_26"/>
    <property type="match status" value="1"/>
</dbReference>
<proteinExistence type="predicted"/>
<comment type="caution">
    <text evidence="3">The sequence shown here is derived from an EMBL/GenBank/DDBJ whole genome shotgun (WGS) entry which is preliminary data.</text>
</comment>
<evidence type="ECO:0000313" key="3">
    <source>
        <dbReference type="EMBL" id="MDE1472293.1"/>
    </source>
</evidence>
<dbReference type="InterPro" id="IPR010982">
    <property type="entry name" value="Lambda_DNA-bd_dom_sf"/>
</dbReference>
<accession>A0ABT5UTJ5</accession>
<keyword evidence="4" id="KW-1185">Reference proteome</keyword>
<evidence type="ECO:0000313" key="4">
    <source>
        <dbReference type="Proteomes" id="UP001215087"/>
    </source>
</evidence>
<name>A0ABT5UTJ5_EUBLI</name>
<dbReference type="Gene3D" id="1.10.260.40">
    <property type="entry name" value="lambda repressor-like DNA-binding domains"/>
    <property type="match status" value="1"/>
</dbReference>
<evidence type="ECO:0000256" key="1">
    <source>
        <dbReference type="SAM" id="MobiDB-lite"/>
    </source>
</evidence>
<evidence type="ECO:0000259" key="2">
    <source>
        <dbReference type="PROSITE" id="PS50943"/>
    </source>
</evidence>
<feature type="compositionally biased region" description="Basic residues" evidence="1">
    <location>
        <begin position="79"/>
        <end position="96"/>
    </location>
</feature>
<dbReference type="RefSeq" id="WP_227208735.1">
    <property type="nucleotide sequence ID" value="NZ_JAJCLO010000014.1"/>
</dbReference>
<dbReference type="Proteomes" id="UP001215087">
    <property type="component" value="Unassembled WGS sequence"/>
</dbReference>
<reference evidence="3 4" key="1">
    <citation type="submission" date="2023-02" db="EMBL/GenBank/DDBJ databases">
        <title>Comparative genome analysis of Eubacterium limosum species.</title>
        <authorList>
            <person name="Bak J.E."/>
        </authorList>
    </citation>
    <scope>NUCLEOTIDE SEQUENCE [LARGE SCALE GENOMIC DNA]</scope>
    <source>
        <strain evidence="3 4">KGMB01548</strain>
    </source>
</reference>
<dbReference type="InterPro" id="IPR001387">
    <property type="entry name" value="Cro/C1-type_HTH"/>
</dbReference>
<feature type="domain" description="HTH cro/C1-type" evidence="2">
    <location>
        <begin position="7"/>
        <end position="62"/>
    </location>
</feature>